<evidence type="ECO:0000256" key="1">
    <source>
        <dbReference type="SAM" id="MobiDB-lite"/>
    </source>
</evidence>
<sequence>MFLDGIIRRRLASLLQPWLREEPELELKLGFINSYAAAKNLRLNTSVLNQLIDEPTRFSFKDVTIERLSFRFSNWSVPAFKIELQGVLVTVAAAEWMEEGYSKRVRESKDTCSEDTKKKLCMLDPEGDALHGVLERIFDTTTSKNRFTTSCLNLILKHCQLQMHNICLKLEFPILNDSFMYFSEIKELNAESQCPAHGCLVISDIEKELPAEAIAQARRIARYRAASRDQQINSSSSMGDFAREINTNNYSGSVKGPRMARVNNLKSILWCEPAQMFLLPESSQTGASGDAEATCTQILENFLGEMWLSWGRACMKFGECHIKYSENPVLLCEIKSSLTYPGDRKIESGFWKCSLILGKLNLALGYSSMLSICLLLRQMQDALSWTEDHGRAKVLSDPPRSIDDQPETNKDSKYKYNCSGAKTAFLRVLPEKNIQLGIFIAGAHIHMPMRKDFDGLNMDVNYKVDQDDFCLAFDVHNIDIAVWPTSRCDLASLNDAQGSDYAEKICLLLKEPRMTDLQISDNEKYVSQGCISLCSYLRANGFDAYVEGSAEKQHSQIFALKPLTVQLSSQREYFHSFGTTLIAFSAAFSGTAMGFSVSSYLDELCVVFQVVGSLSSALSHAYDSFDPIGSLPDIRQEIVIAEPEQEEITVKGDPSTCGSVLFKIYGTFKLKSVDMVLHVSRMSDNVQSSMKIFDALTRRKLAESGLSDCGIRVSVQRTSVEISAKEQVEVLTDVSGIESFIFRYQNRRGKHTDHSVLKDLPLESLNDLYEISISNCMITLWVASPENASFSHSLSNMVENSTMTHDSQRSIHWLVINVELGEIFMARCSQKNVMVGMHQLNNLQSSLSVGGEFQTICWSIQGGFMFLETTALAMFARCFASYLHCVTNLLLPIQSSDRHIEKAEQDVDMSALNDHSVNEHAQKIPYPSRQAKQQMMEAFTIDVSQFSLVLMIEDESGAVQEFIVEVDVLKFEFANMRKKFTFDLPRLSVFSLVLRDSIKNQIQIPHFSSVSLENMSSCPMPGDSAEGFQPGNGLHPVNEASSSKDPGPQKEFSLKSCASDGYHLSHHNCILKQLGAFMAMEKPENSHLLSYQVWIGSGSVSGFDVTISLAEIQTILSMVSSLSELVSNETTSKSNKRRWSSSQDFENSMEAMIPNGAIVAIQDVDQHMYFTVEGGENEYSLGGAVHYSLVGERALFRVKYHHQRMWKSRVVWFSLISLHAKNDLGEPLRLNYTPGSGFVDISCTDDSRWALWRALSCEPESYEGDIDWEPYNQFVRRTFYLVNKKNDCAVAFVNGIPEFVQKPGNPFKVKLFHDLSITRDVVKLESYPVQASGTNLQHNSHMGEERTSAPAKTFPCINILIDKISLTIVHQLSDIKDVCPLLRGCISNVHLILQVLPTKTRVISTSSTAVYYFDAQRNLWRELLLPVEVCIFYRSTFRLGIQKLFQMVENRSGLNLLCQFYNKQSISIARNQSASVFVGNSDVANQSPEIKSVVSLQLANPGSLKTSSINLSFVEAQALAWRTRIMSVQDSKTYPGPFVVIDVSRKFEDGLSIIVSPLTRIHNETEFPMELRFCRPQQSEDEIASVLLKSGETIDDSMAMFDAVNFSGGLKKALMSLSVGNFSFSFRPQFSDGSINSSNSLSPGWSDDFEGGKAVRLSGIFDQLSYKVRKALFFGSAKCSFSTAHCILKSESSRVANIHFLIQRIGRDVPVLHPDKSRDVSRSSDLPVVLQEQKEIFLLPTVRVSNLLHTEIYVLLSETDVSTTNGCDNIGKEATISCGSAVDLYANPAIIFFTVTLTASDTNCKPVNSGDLVKKLLKQKSSVPHVDLDLDFAGGKYFATLRLSLGDRGILEAAIFTSYALKNDTDFTLYVFPPDKKPLSRDEAGKLGPSIPLELGLLLPPNSIRSWFLKSNKVRLRLLEHNASERLLDLDALSGLTEICLEEEEGFGVKSIAKFGVSMGPLLNKVALPSQIVTVVPRYVVFNDSEDSIIVRQCHLQDDIAGMVPIASKQRITLQLRTGNRKRREFSLFENLIRKHRNANDDSIIYIQFQLDGSELGWSGPVCIASLGHFVLKFREQVSNQVTASEKRITDFAAVHVVEEGSSLVLHFKKPPDISLPYRIENCLRDVAITYYQKELSEPEVLKPKSNVDYVWDDLTLPRKLVVQIRAKCGFSYATQA</sequence>
<evidence type="ECO:0000313" key="3">
    <source>
        <dbReference type="EMBL" id="KAB1199690.1"/>
    </source>
</evidence>
<reference evidence="3 4" key="1">
    <citation type="journal article" date="2019" name="Plant Biotechnol. J.">
        <title>The red bayberry genome and genetic basis of sex determination.</title>
        <authorList>
            <person name="Jia H.M."/>
            <person name="Jia H.J."/>
            <person name="Cai Q.L."/>
            <person name="Wang Y."/>
            <person name="Zhao H.B."/>
            <person name="Yang W.F."/>
            <person name="Wang G.Y."/>
            <person name="Li Y.H."/>
            <person name="Zhan D.L."/>
            <person name="Shen Y.T."/>
            <person name="Niu Q.F."/>
            <person name="Chang L."/>
            <person name="Qiu J."/>
            <person name="Zhao L."/>
            <person name="Xie H.B."/>
            <person name="Fu W.Y."/>
            <person name="Jin J."/>
            <person name="Li X.W."/>
            <person name="Jiao Y."/>
            <person name="Zhou C.C."/>
            <person name="Tu T."/>
            <person name="Chai C.Y."/>
            <person name="Gao J.L."/>
            <person name="Fan L.J."/>
            <person name="van de Weg E."/>
            <person name="Wang J.Y."/>
            <person name="Gao Z.S."/>
        </authorList>
    </citation>
    <scope>NUCLEOTIDE SEQUENCE [LARGE SCALE GENOMIC DNA]</scope>
    <source>
        <tissue evidence="3">Leaves</tissue>
    </source>
</reference>
<name>A0A6A1UKM5_9ROSI</name>
<comment type="caution">
    <text evidence="3">The sequence shown here is derived from an EMBL/GenBank/DDBJ whole genome shotgun (WGS) entry which is preliminary data.</text>
</comment>
<keyword evidence="4" id="KW-1185">Reference proteome</keyword>
<dbReference type="OrthoDB" id="428159at2759"/>
<organism evidence="3 4">
    <name type="scientific">Morella rubra</name>
    <name type="common">Chinese bayberry</name>
    <dbReference type="NCBI Taxonomy" id="262757"/>
    <lineage>
        <taxon>Eukaryota</taxon>
        <taxon>Viridiplantae</taxon>
        <taxon>Streptophyta</taxon>
        <taxon>Embryophyta</taxon>
        <taxon>Tracheophyta</taxon>
        <taxon>Spermatophyta</taxon>
        <taxon>Magnoliopsida</taxon>
        <taxon>eudicotyledons</taxon>
        <taxon>Gunneridae</taxon>
        <taxon>Pentapetalae</taxon>
        <taxon>rosids</taxon>
        <taxon>fabids</taxon>
        <taxon>Fagales</taxon>
        <taxon>Myricaceae</taxon>
        <taxon>Morella</taxon>
    </lineage>
</organism>
<evidence type="ECO:0000259" key="2">
    <source>
        <dbReference type="Pfam" id="PF25036"/>
    </source>
</evidence>
<dbReference type="Pfam" id="PF25036">
    <property type="entry name" value="VPS13_VAB"/>
    <property type="match status" value="1"/>
</dbReference>
<dbReference type="GO" id="GO:0006623">
    <property type="term" value="P:protein targeting to vacuole"/>
    <property type="evidence" value="ECO:0007669"/>
    <property type="project" value="TreeGrafter"/>
</dbReference>
<accession>A0A6A1UKM5</accession>
<feature type="domain" description="Vacuolar protein sorting-associated protein 13 VPS13 adaptor binding" evidence="2">
    <location>
        <begin position="1734"/>
        <end position="2154"/>
    </location>
</feature>
<feature type="region of interest" description="Disordered" evidence="1">
    <location>
        <begin position="392"/>
        <end position="411"/>
    </location>
</feature>
<protein>
    <recommendedName>
        <fullName evidence="2">Vacuolar protein sorting-associated protein 13 VPS13 adaptor binding domain-containing protein</fullName>
    </recommendedName>
</protein>
<dbReference type="Proteomes" id="UP000516437">
    <property type="component" value="Unassembled WGS sequence"/>
</dbReference>
<feature type="region of interest" description="Disordered" evidence="1">
    <location>
        <begin position="1018"/>
        <end position="1051"/>
    </location>
</feature>
<dbReference type="PANTHER" id="PTHR16166:SF130">
    <property type="entry name" value="PROTEIN SORTING-ASSOCIATED PROTEIN, PUTATIVE (DUF1162)-RELATED"/>
    <property type="match status" value="1"/>
</dbReference>
<dbReference type="GO" id="GO:0045053">
    <property type="term" value="P:protein retention in Golgi apparatus"/>
    <property type="evidence" value="ECO:0007669"/>
    <property type="project" value="TreeGrafter"/>
</dbReference>
<proteinExistence type="predicted"/>
<feature type="compositionally biased region" description="Basic and acidic residues" evidence="1">
    <location>
        <begin position="400"/>
        <end position="411"/>
    </location>
</feature>
<dbReference type="InterPro" id="IPR026847">
    <property type="entry name" value="VPS13"/>
</dbReference>
<dbReference type="PANTHER" id="PTHR16166">
    <property type="entry name" value="VACUOLAR PROTEIN SORTING-ASSOCIATED PROTEIN VPS13"/>
    <property type="match status" value="1"/>
</dbReference>
<gene>
    <name evidence="3" type="ORF">CJ030_MR0G016685</name>
</gene>
<evidence type="ECO:0000313" key="4">
    <source>
        <dbReference type="Proteomes" id="UP000516437"/>
    </source>
</evidence>
<dbReference type="EMBL" id="RXIC02000426">
    <property type="protein sequence ID" value="KAB1199690.1"/>
    <property type="molecule type" value="Genomic_DNA"/>
</dbReference>
<dbReference type="InterPro" id="IPR009543">
    <property type="entry name" value="VPS13_VAB"/>
</dbReference>